<feature type="region of interest" description="Disordered" evidence="1">
    <location>
        <begin position="694"/>
        <end position="729"/>
    </location>
</feature>
<feature type="compositionally biased region" description="Polar residues" evidence="1">
    <location>
        <begin position="157"/>
        <end position="168"/>
    </location>
</feature>
<feature type="region of interest" description="Disordered" evidence="1">
    <location>
        <begin position="493"/>
        <end position="587"/>
    </location>
</feature>
<feature type="compositionally biased region" description="Basic and acidic residues" evidence="1">
    <location>
        <begin position="897"/>
        <end position="933"/>
    </location>
</feature>
<evidence type="ECO:0000313" key="3">
    <source>
        <dbReference type="Proteomes" id="UP001321749"/>
    </source>
</evidence>
<accession>A0AAV9HBK4</accession>
<feature type="compositionally biased region" description="Low complexity" evidence="1">
    <location>
        <begin position="35"/>
        <end position="45"/>
    </location>
</feature>
<feature type="region of interest" description="Disordered" evidence="1">
    <location>
        <begin position="157"/>
        <end position="183"/>
    </location>
</feature>
<dbReference type="AlphaFoldDB" id="A0AAV9HBK4"/>
<feature type="compositionally biased region" description="Basic and acidic residues" evidence="1">
    <location>
        <begin position="524"/>
        <end position="542"/>
    </location>
</feature>
<feature type="region of interest" description="Disordered" evidence="1">
    <location>
        <begin position="884"/>
        <end position="1107"/>
    </location>
</feature>
<reference evidence="2" key="1">
    <citation type="journal article" date="2023" name="Mol. Phylogenet. Evol.">
        <title>Genome-scale phylogeny and comparative genomics of the fungal order Sordariales.</title>
        <authorList>
            <person name="Hensen N."/>
            <person name="Bonometti L."/>
            <person name="Westerberg I."/>
            <person name="Brannstrom I.O."/>
            <person name="Guillou S."/>
            <person name="Cros-Aarteil S."/>
            <person name="Calhoun S."/>
            <person name="Haridas S."/>
            <person name="Kuo A."/>
            <person name="Mondo S."/>
            <person name="Pangilinan J."/>
            <person name="Riley R."/>
            <person name="LaButti K."/>
            <person name="Andreopoulos B."/>
            <person name="Lipzen A."/>
            <person name="Chen C."/>
            <person name="Yan M."/>
            <person name="Daum C."/>
            <person name="Ng V."/>
            <person name="Clum A."/>
            <person name="Steindorff A."/>
            <person name="Ohm R.A."/>
            <person name="Martin F."/>
            <person name="Silar P."/>
            <person name="Natvig D.O."/>
            <person name="Lalanne C."/>
            <person name="Gautier V."/>
            <person name="Ament-Velasquez S.L."/>
            <person name="Kruys A."/>
            <person name="Hutchinson M.I."/>
            <person name="Powell A.J."/>
            <person name="Barry K."/>
            <person name="Miller A.N."/>
            <person name="Grigoriev I.V."/>
            <person name="Debuchy R."/>
            <person name="Gladieux P."/>
            <person name="Hiltunen Thoren M."/>
            <person name="Johannesson H."/>
        </authorList>
    </citation>
    <scope>NUCLEOTIDE SEQUENCE</scope>
    <source>
        <strain evidence="2">PSN324</strain>
    </source>
</reference>
<feature type="region of interest" description="Disordered" evidence="1">
    <location>
        <begin position="16"/>
        <end position="99"/>
    </location>
</feature>
<feature type="compositionally biased region" description="Basic and acidic residues" evidence="1">
    <location>
        <begin position="1094"/>
        <end position="1107"/>
    </location>
</feature>
<dbReference type="EMBL" id="MU865156">
    <property type="protein sequence ID" value="KAK4456877.1"/>
    <property type="molecule type" value="Genomic_DNA"/>
</dbReference>
<name>A0AAV9HBK4_9PEZI</name>
<protein>
    <submittedName>
        <fullName evidence="2">Uncharacterized protein</fullName>
    </submittedName>
</protein>
<feature type="compositionally biased region" description="Low complexity" evidence="1">
    <location>
        <begin position="1033"/>
        <end position="1067"/>
    </location>
</feature>
<gene>
    <name evidence="2" type="ORF">QBC42DRAFT_350932</name>
</gene>
<feature type="region of interest" description="Disordered" evidence="1">
    <location>
        <begin position="115"/>
        <end position="141"/>
    </location>
</feature>
<keyword evidence="3" id="KW-1185">Reference proteome</keyword>
<feature type="compositionally biased region" description="Basic and acidic residues" evidence="1">
    <location>
        <begin position="59"/>
        <end position="73"/>
    </location>
</feature>
<evidence type="ECO:0000256" key="1">
    <source>
        <dbReference type="SAM" id="MobiDB-lite"/>
    </source>
</evidence>
<feature type="region of interest" description="Disordered" evidence="1">
    <location>
        <begin position="761"/>
        <end position="818"/>
    </location>
</feature>
<comment type="caution">
    <text evidence="2">The sequence shown here is derived from an EMBL/GenBank/DDBJ whole genome shotgun (WGS) entry which is preliminary data.</text>
</comment>
<feature type="compositionally biased region" description="Basic residues" evidence="1">
    <location>
        <begin position="701"/>
        <end position="711"/>
    </location>
</feature>
<sequence length="1107" mass="123160">MVPSKQVASLLRVSLPLPAQGPVQPSAADGPPPSRRFSFASPEPSHLIRREPGAGGNHSEARPSHSPGHHTDRPVAGPTDDAQSSHQTSPGGVLQEAFKTSSVYDRIHDTLGIAGHQARPGAGNSSPEAVHGPSEPSSAPQVPIITLEAPEGTKTILSLPQRPSTSPGSRKAPLKYQQSPKTSDEIARNVLCSIPTAPDNIRTPRDDISDVWADWGADCCNEKNIRHRKPPHYDTHWWVGSPRTWTKILLWSGYTAQQEGVEIFELLQEVLDEVKHICGGFDTVWGVKLQTVQHVPTRYVLRKFWWAAGGQIRQLGYMLEDALRWHRRLNKWTTYSSTFRFPECFRNLGFVSHHITNDLKQVFEHNNGQTVLGWQFHLLERAVGFLDLNSAEDDCYLWTSDYRKIMIVHDLRGLDLDAPLKARVNWKLYWHLFDLKFMTDRFYPSCLHREIFFRGDKQHHAWFKRIKPEPEWKFVPTNHELMLSMQPLASYHPPIADPEGFPRASSVADRRSPSTRGESSEPSAQRREESEAKPGTRIDAREAAGVQPNKKQWWKGIRPKSSRRSAEQTPQEADGRTSTQSEADVDPSQALENLKSAVEAETIGTKRPWRKRARSIKATVTGLGDRLSLAESSRPSPKAEILTEPQGEADVLPRLLPLTRRHRNQPRSLKNFRHWMMFVGTGDDIWLLDDTPPSKSSPRFRSPRFFRRSPKLGKGSPKFAGKSPKLGERSELVPAAERRKGHVADDRGAVQYYLRRNVTMPTLEEREGEDGVAQEGEGGGASSAQAGKGKGKMTGEYQWEHGTGRGRASSSRQHQFKWPARWRDEWEGKWVVKGQRSGQVTEDEVREHVERVMQEHGKGGQDPWKLKLDIPQCTLKVDLAGIDSDEQTQAEAPQQPARDKRTLGPSHTELRKWEKKTGLRDASLEEMGNKGGDEYEVQMPGKPKLEPDDDDFGLFEVEMPGKPKLEPGENFELFEKGPEEEKERDDPSKTCEGAHSGRDAGMARPPSVGGVAPGNARTPGAPGGRGAPGGPGRPDSGGPAGPSVPSGGSNRPSNPGSGSSGPNNPRGGSSGGSGDVERKRPPSYDPDDPLDDNYDGKYDWLDWPKKK</sequence>
<dbReference type="Proteomes" id="UP001321749">
    <property type="component" value="Unassembled WGS sequence"/>
</dbReference>
<evidence type="ECO:0000313" key="2">
    <source>
        <dbReference type="EMBL" id="KAK4456877.1"/>
    </source>
</evidence>
<reference evidence="2" key="2">
    <citation type="submission" date="2023-06" db="EMBL/GenBank/DDBJ databases">
        <authorList>
            <consortium name="Lawrence Berkeley National Laboratory"/>
            <person name="Mondo S.J."/>
            <person name="Hensen N."/>
            <person name="Bonometti L."/>
            <person name="Westerberg I."/>
            <person name="Brannstrom I.O."/>
            <person name="Guillou S."/>
            <person name="Cros-Aarteil S."/>
            <person name="Calhoun S."/>
            <person name="Haridas S."/>
            <person name="Kuo A."/>
            <person name="Pangilinan J."/>
            <person name="Riley R."/>
            <person name="Labutti K."/>
            <person name="Andreopoulos B."/>
            <person name="Lipzen A."/>
            <person name="Chen C."/>
            <person name="Yanf M."/>
            <person name="Daum C."/>
            <person name="Ng V."/>
            <person name="Clum A."/>
            <person name="Steindorff A."/>
            <person name="Ohm R."/>
            <person name="Martin F."/>
            <person name="Silar P."/>
            <person name="Natvig D."/>
            <person name="Lalanne C."/>
            <person name="Gautier V."/>
            <person name="Ament-Velasquez S.L."/>
            <person name="Kruys A."/>
            <person name="Hutchinson M.I."/>
            <person name="Powell A.J."/>
            <person name="Barry K."/>
            <person name="Miller A.N."/>
            <person name="Grigoriev I.V."/>
            <person name="Debuchy R."/>
            <person name="Gladieux P."/>
            <person name="Thoren M.H."/>
            <person name="Johannesson H."/>
        </authorList>
    </citation>
    <scope>NUCLEOTIDE SEQUENCE</scope>
    <source>
        <strain evidence="2">PSN324</strain>
    </source>
</reference>
<feature type="compositionally biased region" description="Polar residues" evidence="1">
    <location>
        <begin position="514"/>
        <end position="523"/>
    </location>
</feature>
<feature type="compositionally biased region" description="Polar residues" evidence="1">
    <location>
        <begin position="81"/>
        <end position="90"/>
    </location>
</feature>
<feature type="compositionally biased region" description="Polar residues" evidence="1">
    <location>
        <begin position="567"/>
        <end position="582"/>
    </location>
</feature>
<feature type="compositionally biased region" description="Basic and acidic residues" evidence="1">
    <location>
        <begin position="959"/>
        <end position="989"/>
    </location>
</feature>
<organism evidence="2 3">
    <name type="scientific">Cladorrhinum samala</name>
    <dbReference type="NCBI Taxonomy" id="585594"/>
    <lineage>
        <taxon>Eukaryota</taxon>
        <taxon>Fungi</taxon>
        <taxon>Dikarya</taxon>
        <taxon>Ascomycota</taxon>
        <taxon>Pezizomycotina</taxon>
        <taxon>Sordariomycetes</taxon>
        <taxon>Sordariomycetidae</taxon>
        <taxon>Sordariales</taxon>
        <taxon>Podosporaceae</taxon>
        <taxon>Cladorrhinum</taxon>
    </lineage>
</organism>
<proteinExistence type="predicted"/>
<feature type="compositionally biased region" description="Gly residues" evidence="1">
    <location>
        <begin position="1021"/>
        <end position="1032"/>
    </location>
</feature>